<keyword evidence="14 16" id="KW-0460">Magnesium</keyword>
<evidence type="ECO:0000256" key="6">
    <source>
        <dbReference type="ARBA" id="ARBA00016544"/>
    </source>
</evidence>
<dbReference type="InterPro" id="IPR008731">
    <property type="entry name" value="PTS_EIN"/>
</dbReference>
<feature type="binding site" evidence="19">
    <location>
        <position position="458"/>
    </location>
    <ligand>
        <name>Mg(2+)</name>
        <dbReference type="ChEBI" id="CHEBI:18420"/>
    </ligand>
</feature>
<evidence type="ECO:0000256" key="16">
    <source>
        <dbReference type="PIRNR" id="PIRNR000732"/>
    </source>
</evidence>
<dbReference type="PATRIC" id="fig|861299.3.peg.3179"/>
<evidence type="ECO:0000256" key="4">
    <source>
        <dbReference type="ARBA" id="ARBA00007837"/>
    </source>
</evidence>
<dbReference type="PIRSF" id="PIRSF000732">
    <property type="entry name" value="PTS_enzyme_I"/>
    <property type="match status" value="1"/>
</dbReference>
<dbReference type="EMBL" id="CP007128">
    <property type="protein sequence ID" value="AHG90664.1"/>
    <property type="molecule type" value="Genomic_DNA"/>
</dbReference>
<feature type="domain" description="PEP-utilising enzyme mobile" evidence="20">
    <location>
        <begin position="160"/>
        <end position="229"/>
    </location>
</feature>
<feature type="binding site" evidence="19">
    <location>
        <position position="434"/>
    </location>
    <ligand>
        <name>Mg(2+)</name>
        <dbReference type="ChEBI" id="CHEBI:18420"/>
    </ligand>
</feature>
<dbReference type="PRINTS" id="PR01736">
    <property type="entry name" value="PHPHTRNFRASE"/>
</dbReference>
<keyword evidence="10 16" id="KW-0808">Transferase</keyword>
<evidence type="ECO:0000256" key="1">
    <source>
        <dbReference type="ARBA" id="ARBA00000683"/>
    </source>
</evidence>
<keyword evidence="24" id="KW-1185">Reference proteome</keyword>
<evidence type="ECO:0000256" key="11">
    <source>
        <dbReference type="ARBA" id="ARBA00022683"/>
    </source>
</evidence>
<dbReference type="FunCoup" id="W0RHS7">
    <property type="interactions" value="398"/>
</dbReference>
<dbReference type="InterPro" id="IPR050499">
    <property type="entry name" value="PEP-utilizing_PTS_enzyme"/>
</dbReference>
<proteinExistence type="inferred from homology"/>
<evidence type="ECO:0000256" key="2">
    <source>
        <dbReference type="ARBA" id="ARBA00001946"/>
    </source>
</evidence>
<dbReference type="GO" id="GO:0009401">
    <property type="term" value="P:phosphoenolpyruvate-dependent sugar phosphotransferase system"/>
    <property type="evidence" value="ECO:0007669"/>
    <property type="project" value="UniProtKB-KW"/>
</dbReference>
<dbReference type="Gene3D" id="1.10.274.10">
    <property type="entry name" value="PtsI, HPr-binding domain"/>
    <property type="match status" value="1"/>
</dbReference>
<feature type="binding site" evidence="18">
    <location>
        <position position="468"/>
    </location>
    <ligand>
        <name>phosphoenolpyruvate</name>
        <dbReference type="ChEBI" id="CHEBI:58702"/>
    </ligand>
</feature>
<dbReference type="RefSeq" id="WP_025412130.1">
    <property type="nucleotide sequence ID" value="NZ_CP007128.1"/>
</dbReference>
<dbReference type="SUPFAM" id="SSF47831">
    <property type="entry name" value="Enzyme I of the PEP:sugar phosphotransferase system HPr-binding (sub)domain"/>
    <property type="match status" value="1"/>
</dbReference>
<dbReference type="InParanoid" id="W0RHS7"/>
<dbReference type="InterPro" id="IPR015813">
    <property type="entry name" value="Pyrv/PenolPyrv_kinase-like_dom"/>
</dbReference>
<dbReference type="HOGENOM" id="CLU_007308_7_0_0"/>
<evidence type="ECO:0000256" key="7">
    <source>
        <dbReference type="ARBA" id="ARBA00022448"/>
    </source>
</evidence>
<keyword evidence="13 16" id="KW-0418">Kinase</keyword>
<keyword evidence="7 16" id="KW-0813">Transport</keyword>
<protein>
    <recommendedName>
        <fullName evidence="6 16">Phosphoenolpyruvate-protein phosphotransferase</fullName>
        <ecNumber evidence="5 16">2.7.3.9</ecNumber>
    </recommendedName>
    <alternativeName>
        <fullName evidence="15 16">Phosphotransferase system, enzyme I</fullName>
    </alternativeName>
</protein>
<dbReference type="GO" id="GO:0005737">
    <property type="term" value="C:cytoplasm"/>
    <property type="evidence" value="ECO:0007669"/>
    <property type="project" value="UniProtKB-SubCell"/>
</dbReference>
<dbReference type="InterPro" id="IPR000121">
    <property type="entry name" value="PEP_util_C"/>
</dbReference>
<name>W0RHS7_9BACT</name>
<evidence type="ECO:0000259" key="20">
    <source>
        <dbReference type="Pfam" id="PF00391"/>
    </source>
</evidence>
<keyword evidence="11 16" id="KW-0598">Phosphotransferase system</keyword>
<dbReference type="InterPro" id="IPR006318">
    <property type="entry name" value="PTS_EI-like"/>
</dbReference>
<evidence type="ECO:0000256" key="17">
    <source>
        <dbReference type="PIRSR" id="PIRSR000732-1"/>
    </source>
</evidence>
<evidence type="ECO:0000256" key="8">
    <source>
        <dbReference type="ARBA" id="ARBA00022490"/>
    </source>
</evidence>
<evidence type="ECO:0000313" key="24">
    <source>
        <dbReference type="Proteomes" id="UP000019151"/>
    </source>
</evidence>
<evidence type="ECO:0000256" key="5">
    <source>
        <dbReference type="ARBA" id="ARBA00012232"/>
    </source>
</evidence>
<dbReference type="Gene3D" id="3.20.20.60">
    <property type="entry name" value="Phosphoenolpyruvate-binding domains"/>
    <property type="match status" value="1"/>
</dbReference>
<dbReference type="Pfam" id="PF00391">
    <property type="entry name" value="PEP-utilizers"/>
    <property type="match status" value="1"/>
</dbReference>
<feature type="active site" description="Proton donor" evidence="17">
    <location>
        <position position="505"/>
    </location>
</feature>
<dbReference type="Proteomes" id="UP000019151">
    <property type="component" value="Chromosome"/>
</dbReference>
<evidence type="ECO:0000256" key="12">
    <source>
        <dbReference type="ARBA" id="ARBA00022723"/>
    </source>
</evidence>
<feature type="binding site" evidence="18">
    <location>
        <position position="300"/>
    </location>
    <ligand>
        <name>phosphoenolpyruvate</name>
        <dbReference type="ChEBI" id="CHEBI:58702"/>
    </ligand>
</feature>
<evidence type="ECO:0000256" key="9">
    <source>
        <dbReference type="ARBA" id="ARBA00022597"/>
    </source>
</evidence>
<dbReference type="InterPro" id="IPR024692">
    <property type="entry name" value="PTS_EI"/>
</dbReference>
<evidence type="ECO:0000313" key="23">
    <source>
        <dbReference type="EMBL" id="AHG90664.1"/>
    </source>
</evidence>
<keyword evidence="8 16" id="KW-0963">Cytoplasm</keyword>
<reference evidence="23 24" key="1">
    <citation type="journal article" date="2014" name="Genome Announc.">
        <title>Genome Sequence and Methylome of Soil Bacterium Gemmatirosa kalamazoonensis KBS708T, a Member of the Rarely Cultivated Gemmatimonadetes Phylum.</title>
        <authorList>
            <person name="Debruyn J.M."/>
            <person name="Radosevich M."/>
            <person name="Wommack K.E."/>
            <person name="Polson S.W."/>
            <person name="Hauser L.J."/>
            <person name="Fawaz M.N."/>
            <person name="Korlach J."/>
            <person name="Tsai Y.C."/>
        </authorList>
    </citation>
    <scope>NUCLEOTIDE SEQUENCE [LARGE SCALE GENOMIC DNA]</scope>
    <source>
        <strain evidence="23 24">KBS708</strain>
    </source>
</reference>
<gene>
    <name evidence="23" type="ORF">J421_3127</name>
</gene>
<comment type="cofactor">
    <cofactor evidence="2 16 19">
        <name>Mg(2+)</name>
        <dbReference type="ChEBI" id="CHEBI:18420"/>
    </cofactor>
</comment>
<dbReference type="NCBIfam" id="TIGR01417">
    <property type="entry name" value="PTS_I_fam"/>
    <property type="match status" value="1"/>
</dbReference>
<dbReference type="SUPFAM" id="SSF51621">
    <property type="entry name" value="Phosphoenolpyruvate/pyruvate domain"/>
    <property type="match status" value="1"/>
</dbReference>
<dbReference type="InterPro" id="IPR008279">
    <property type="entry name" value="PEP-util_enz_mobile_dom"/>
</dbReference>
<dbReference type="InterPro" id="IPR040442">
    <property type="entry name" value="Pyrv_kinase-like_dom_sf"/>
</dbReference>
<dbReference type="eggNOG" id="COG1080">
    <property type="taxonomic scope" value="Bacteria"/>
</dbReference>
<evidence type="ECO:0000256" key="3">
    <source>
        <dbReference type="ARBA" id="ARBA00004496"/>
    </source>
</evidence>
<feature type="domain" description="PEP-utilising enzyme C-terminal" evidence="21">
    <location>
        <begin position="259"/>
        <end position="543"/>
    </location>
</feature>
<dbReference type="OrthoDB" id="9765468at2"/>
<comment type="catalytic activity">
    <reaction evidence="1 16">
        <text>L-histidyl-[protein] + phosphoenolpyruvate = N(pros)-phospho-L-histidyl-[protein] + pyruvate</text>
        <dbReference type="Rhea" id="RHEA:23880"/>
        <dbReference type="Rhea" id="RHEA-COMP:9745"/>
        <dbReference type="Rhea" id="RHEA-COMP:9746"/>
        <dbReference type="ChEBI" id="CHEBI:15361"/>
        <dbReference type="ChEBI" id="CHEBI:29979"/>
        <dbReference type="ChEBI" id="CHEBI:58702"/>
        <dbReference type="ChEBI" id="CHEBI:64837"/>
        <dbReference type="EC" id="2.7.3.9"/>
    </reaction>
</comment>
<comment type="similarity">
    <text evidence="4 16">Belongs to the PEP-utilizing enzyme family.</text>
</comment>
<dbReference type="InterPro" id="IPR036637">
    <property type="entry name" value="Phosphohistidine_dom_sf"/>
</dbReference>
<accession>W0RHS7</accession>
<evidence type="ECO:0000256" key="13">
    <source>
        <dbReference type="ARBA" id="ARBA00022777"/>
    </source>
</evidence>
<feature type="binding site" evidence="18">
    <location>
        <position position="336"/>
    </location>
    <ligand>
        <name>phosphoenolpyruvate</name>
        <dbReference type="ChEBI" id="CHEBI:58702"/>
    </ligand>
</feature>
<comment type="subcellular location">
    <subcellularLocation>
        <location evidence="3 16">Cytoplasm</location>
    </subcellularLocation>
</comment>
<evidence type="ECO:0000256" key="14">
    <source>
        <dbReference type="ARBA" id="ARBA00022842"/>
    </source>
</evidence>
<dbReference type="InterPro" id="IPR036618">
    <property type="entry name" value="PtsI_HPr-bd_sf"/>
</dbReference>
<dbReference type="Gene3D" id="3.50.30.10">
    <property type="entry name" value="Phosphohistidine domain"/>
    <property type="match status" value="1"/>
</dbReference>
<keyword evidence="23" id="KW-0670">Pyruvate</keyword>
<evidence type="ECO:0000256" key="19">
    <source>
        <dbReference type="PIRSR" id="PIRSR000732-3"/>
    </source>
</evidence>
<keyword evidence="9 16" id="KW-0762">Sugar transport</keyword>
<dbReference type="SUPFAM" id="SSF52009">
    <property type="entry name" value="Phosphohistidine domain"/>
    <property type="match status" value="1"/>
</dbReference>
<dbReference type="GO" id="GO:0008965">
    <property type="term" value="F:phosphoenolpyruvate-protein phosphotransferase activity"/>
    <property type="evidence" value="ECO:0007669"/>
    <property type="project" value="UniProtKB-EC"/>
</dbReference>
<dbReference type="Pfam" id="PF02896">
    <property type="entry name" value="PEP-utilizers_C"/>
    <property type="match status" value="1"/>
</dbReference>
<keyword evidence="12 16" id="KW-0479">Metal-binding</keyword>
<feature type="domain" description="Phosphotransferase system enzyme I N-terminal" evidence="22">
    <location>
        <begin position="6"/>
        <end position="128"/>
    </location>
</feature>
<feature type="active site" description="Tele-phosphohistidine intermediate" evidence="17">
    <location>
        <position position="193"/>
    </location>
</feature>
<evidence type="ECO:0000256" key="18">
    <source>
        <dbReference type="PIRSR" id="PIRSR000732-2"/>
    </source>
</evidence>
<dbReference type="PANTHER" id="PTHR46244:SF6">
    <property type="entry name" value="PHOSPHOENOLPYRUVATE-PROTEIN PHOSPHOTRANSFERASE"/>
    <property type="match status" value="1"/>
</dbReference>
<comment type="function">
    <text evidence="16">General (non sugar-specific) component of the phosphoenolpyruvate-dependent sugar phosphotransferase system (sugar PTS). This major carbohydrate active-transport system catalyzes the phosphorylation of incoming sugar substrates concomitantly with their translocation across the cell membrane. Enzyme I transfers the phosphoryl group from phosphoenolpyruvate (PEP) to the phosphoryl carrier protein (HPr).</text>
</comment>
<feature type="binding site" evidence="18">
    <location>
        <begin position="457"/>
        <end position="458"/>
    </location>
    <ligand>
        <name>phosphoenolpyruvate</name>
        <dbReference type="ChEBI" id="CHEBI:58702"/>
    </ligand>
</feature>
<evidence type="ECO:0000256" key="10">
    <source>
        <dbReference type="ARBA" id="ARBA00022679"/>
    </source>
</evidence>
<evidence type="ECO:0000256" key="15">
    <source>
        <dbReference type="ARBA" id="ARBA00033235"/>
    </source>
</evidence>
<dbReference type="GO" id="GO:0016301">
    <property type="term" value="F:kinase activity"/>
    <property type="evidence" value="ECO:0007669"/>
    <property type="project" value="UniProtKB-KW"/>
</dbReference>
<dbReference type="Pfam" id="PF05524">
    <property type="entry name" value="PEP-utilisers_N"/>
    <property type="match status" value="1"/>
</dbReference>
<organism evidence="23 24">
    <name type="scientific">Gemmatirosa kalamazoonensis</name>
    <dbReference type="NCBI Taxonomy" id="861299"/>
    <lineage>
        <taxon>Bacteria</taxon>
        <taxon>Pseudomonadati</taxon>
        <taxon>Gemmatimonadota</taxon>
        <taxon>Gemmatimonadia</taxon>
        <taxon>Gemmatimonadales</taxon>
        <taxon>Gemmatimonadaceae</taxon>
        <taxon>Gemmatirosa</taxon>
    </lineage>
</organism>
<dbReference type="PANTHER" id="PTHR46244">
    <property type="entry name" value="PHOSPHOENOLPYRUVATE-PROTEIN PHOSPHOTRANSFERASE"/>
    <property type="match status" value="1"/>
</dbReference>
<dbReference type="EC" id="2.7.3.9" evidence="5 16"/>
<evidence type="ECO:0000259" key="21">
    <source>
        <dbReference type="Pfam" id="PF02896"/>
    </source>
</evidence>
<dbReference type="STRING" id="861299.J421_3127"/>
<dbReference type="KEGG" id="gba:J421_3127"/>
<sequence length="581" mass="62683">MSFVLRGIPASPGIVTGPVHLLRWEVPDVPHRIVPDEAIPRELARLHDAIARARDRLESVRARAERHAGAEEAAIFDVQLTILQDAEILTEIEGLVRQNLGAEKAVDLAMLEWRRRFERSPHAMLRERVGDLVDVQIRVLTALLGLPDHDPVDVPKGTCAVLVTHDLTPSLTVQLDREAISAIATDAGTNTSHIAILARSLGLPAVVGLRDATSRLTGTETIVLDGGAGTLTVDPTDAEVAAFQVRAQLEAQEVEELRLLASAEPVTLDGEPLVLRANVDLPEEAEQAANSGADGVGLMRTEFLVVGRATMPDEDEQYRAYARVVDAFGGHPVVIRTFDVGGDKLPVGGFPVEPNPFLGWRAIRMCLDEPELFKTQLRALLRAATHGDVRIMLPLVVTVEEVREARALMEESAAELRARGVPHRDDVALGVMIETPAAAVSVDTFAGEVAFFSIGTNDLVQYTLAVDRGNALLAPRFTPLHPAVLRLIARTVEVAHDNNIEVAVCGEMASQPLMAFALIGLGLRQLSVAARNVPAVKRIVRGIHASRAADAARRALRAGTAAEAERILLEALERELGRVTA</sequence>
<evidence type="ECO:0000259" key="22">
    <source>
        <dbReference type="Pfam" id="PF05524"/>
    </source>
</evidence>
<dbReference type="GO" id="GO:0046872">
    <property type="term" value="F:metal ion binding"/>
    <property type="evidence" value="ECO:0007669"/>
    <property type="project" value="UniProtKB-KW"/>
</dbReference>
<dbReference type="AlphaFoldDB" id="W0RHS7"/>